<name>A0ACD3SNX9_9BURK</name>
<evidence type="ECO:0000313" key="1">
    <source>
        <dbReference type="EMBL" id="TMS57895.1"/>
    </source>
</evidence>
<evidence type="ECO:0000313" key="2">
    <source>
        <dbReference type="Proteomes" id="UP000004277"/>
    </source>
</evidence>
<gene>
    <name evidence="1" type="ORF">MW7_010525</name>
</gene>
<proteinExistence type="predicted"/>
<dbReference type="EMBL" id="AKCV02000017">
    <property type="protein sequence ID" value="TMS57895.1"/>
    <property type="molecule type" value="Genomic_DNA"/>
</dbReference>
<dbReference type="Proteomes" id="UP000004277">
    <property type="component" value="Unassembled WGS sequence"/>
</dbReference>
<comment type="caution">
    <text evidence="1">The sequence shown here is derived from an EMBL/GenBank/DDBJ whole genome shotgun (WGS) entry which is preliminary data.</text>
</comment>
<sequence>MFSSSAARSARISPIFSASFDAWPQRLRAAWLLPLFLVSGVDAVAQPAASAPAVPPNRPASAPSQPVGALWQGMLDEKTSIALTIFREPAEGAPLPAEAVGERASERRERVAGTVRYGPVPAAGRLLLEGAAPRQGRIDWRVWEVGLDEQGHAFRREAGRLVGRLERDGRSIAGEWTGAGGAQPVPVSLRQAAQYREQVFQRDNVTLTERYPVTGDAAIDKLIQTMRMTACRAGMVECRNGIEIAWLDRERVSLLRTFWFFSGGAHGNSTYAAGNWRKTSQGYESVTLGDMLDTTPACRDTLNRRLVDVLRRQGASQAPAGALDEKAWRNAGLPFVWYGKGVVMYYAPYAVGPYVQGSFRAPVGFAQLGACVRGEPARQDEEKG</sequence>
<reference evidence="1" key="1">
    <citation type="submission" date="2019-05" db="EMBL/GenBank/DDBJ databases">
        <title>Revised genome assembly of Burkholderiaceae (previously Ralstonia) sp. PBA.</title>
        <authorList>
            <person name="Gan H.M."/>
        </authorList>
    </citation>
    <scope>NUCLEOTIDE SEQUENCE</scope>
    <source>
        <strain evidence="1">PBA</strain>
    </source>
</reference>
<accession>A0ACD3SNX9</accession>
<protein>
    <submittedName>
        <fullName evidence="1">DUF3298 domain-containing protein</fullName>
    </submittedName>
</protein>
<keyword evidence="2" id="KW-1185">Reference proteome</keyword>
<organism evidence="1 2">
    <name type="scientific">Imbroritus primus</name>
    <dbReference type="NCBI Taxonomy" id="3058603"/>
    <lineage>
        <taxon>Bacteria</taxon>
        <taxon>Pseudomonadati</taxon>
        <taxon>Pseudomonadota</taxon>
        <taxon>Betaproteobacteria</taxon>
        <taxon>Burkholderiales</taxon>
        <taxon>Burkholderiaceae</taxon>
        <taxon>Imbroritus</taxon>
    </lineage>
</organism>